<reference evidence="2" key="2">
    <citation type="submission" date="2014-09" db="EMBL/GenBank/DDBJ databases">
        <authorList>
            <person name="GOMEZ-VALERO Laura"/>
        </authorList>
    </citation>
    <scope>NUCLEOTIDE SEQUENCE</scope>
    <source>
        <strain evidence="2">ATCC33218</strain>
    </source>
</reference>
<evidence type="ECO:0000313" key="5">
    <source>
        <dbReference type="Proteomes" id="UP000182998"/>
    </source>
</evidence>
<feature type="signal peptide" evidence="1">
    <location>
        <begin position="1"/>
        <end position="25"/>
    </location>
</feature>
<dbReference type="EMBL" id="FMVN01000013">
    <property type="protein sequence ID" value="SCY67295.1"/>
    <property type="molecule type" value="Genomic_DNA"/>
</dbReference>
<reference evidence="3 5" key="3">
    <citation type="submission" date="2016-10" db="EMBL/GenBank/DDBJ databases">
        <authorList>
            <person name="Varghese N."/>
            <person name="Submissions S."/>
        </authorList>
    </citation>
    <scope>NUCLEOTIDE SEQUENCE [LARGE SCALE GENOMIC DNA]</scope>
    <source>
        <strain evidence="3 5">ATCC 33218</strain>
    </source>
</reference>
<evidence type="ECO:0000313" key="2">
    <source>
        <dbReference type="EMBL" id="CEG61944.1"/>
    </source>
</evidence>
<dbReference type="Proteomes" id="UP000032414">
    <property type="component" value="Chromosome I"/>
</dbReference>
<dbReference type="KEGG" id="tmc:LMI_2690"/>
<keyword evidence="1" id="KW-0732">Signal</keyword>
<dbReference type="HOGENOM" id="CLU_1795538_0_0_6"/>
<reference evidence="4" key="1">
    <citation type="submission" date="2014-09" db="EMBL/GenBank/DDBJ databases">
        <authorList>
            <person name="Gomez-Valero L."/>
        </authorList>
    </citation>
    <scope>NUCLEOTIDE SEQUENCE [LARGE SCALE GENOMIC DNA]</scope>
    <source>
        <strain evidence="4">ATCC33218</strain>
    </source>
</reference>
<gene>
    <name evidence="2" type="ORF">LMI_2690</name>
    <name evidence="3" type="ORF">SAMN02982997_02454</name>
</gene>
<organism evidence="2 4">
    <name type="scientific">Legionella micdadei</name>
    <name type="common">Tatlockia micdadei</name>
    <dbReference type="NCBI Taxonomy" id="451"/>
    <lineage>
        <taxon>Bacteria</taxon>
        <taxon>Pseudomonadati</taxon>
        <taxon>Pseudomonadota</taxon>
        <taxon>Gammaproteobacteria</taxon>
        <taxon>Legionellales</taxon>
        <taxon>Legionellaceae</taxon>
        <taxon>Legionella</taxon>
    </lineage>
</organism>
<dbReference type="RefSeq" id="WP_045100099.1">
    <property type="nucleotide sequence ID" value="NZ_CP020614.1"/>
</dbReference>
<dbReference type="OrthoDB" id="5636215at2"/>
<feature type="chain" id="PRO_5009750812" description="NHL repeat protein" evidence="1">
    <location>
        <begin position="26"/>
        <end position="144"/>
    </location>
</feature>
<proteinExistence type="predicted"/>
<dbReference type="STRING" id="451.B6N58_02765"/>
<evidence type="ECO:0000313" key="4">
    <source>
        <dbReference type="Proteomes" id="UP000032414"/>
    </source>
</evidence>
<sequence>MKIVSPLMKLLASLSVFLLTSPAQAGIPLWAFIPLTKTSISVKRTETARIEYLVVNQSDAPHTLLMTPIRGVSQIASPGYCFSPFTLGSQQSCVLSLLVVGSALADKVEGGPIVCESGNPLQCYQPKVDDRLDISIKKEDRLRN</sequence>
<dbReference type="PATRIC" id="fig|451.8.peg.2574"/>
<evidence type="ECO:0008006" key="6">
    <source>
        <dbReference type="Google" id="ProtNLM"/>
    </source>
</evidence>
<accession>A0A098GHK1</accession>
<dbReference type="AlphaFoldDB" id="A0A098GHK1"/>
<dbReference type="EMBL" id="LN614830">
    <property type="protein sequence ID" value="CEG61944.1"/>
    <property type="molecule type" value="Genomic_DNA"/>
</dbReference>
<name>A0A098GHK1_LEGMI</name>
<keyword evidence="5" id="KW-1185">Reference proteome</keyword>
<evidence type="ECO:0000313" key="3">
    <source>
        <dbReference type="EMBL" id="SCY67295.1"/>
    </source>
</evidence>
<dbReference type="Proteomes" id="UP000182998">
    <property type="component" value="Unassembled WGS sequence"/>
</dbReference>
<protein>
    <recommendedName>
        <fullName evidence="6">NHL repeat protein</fullName>
    </recommendedName>
</protein>
<evidence type="ECO:0000256" key="1">
    <source>
        <dbReference type="SAM" id="SignalP"/>
    </source>
</evidence>